<dbReference type="EnsemblPlants" id="KRH62575">
    <property type="protein sequence ID" value="KRH62575"/>
    <property type="gene ID" value="GLYMA_04G117100"/>
</dbReference>
<dbReference type="OrthoDB" id="1435208at2759"/>
<evidence type="ECO:0000313" key="2">
    <source>
        <dbReference type="EnsemblPlants" id="KRH62575"/>
    </source>
</evidence>
<dbReference type="Proteomes" id="UP000008827">
    <property type="component" value="Chromosome 4"/>
</dbReference>
<reference evidence="1" key="3">
    <citation type="submission" date="2018-07" db="EMBL/GenBank/DDBJ databases">
        <title>WGS assembly of Glycine max.</title>
        <authorList>
            <person name="Schmutz J."/>
            <person name="Cannon S."/>
            <person name="Schlueter J."/>
            <person name="Ma J."/>
            <person name="Mitros T."/>
            <person name="Nelson W."/>
            <person name="Hyten D."/>
            <person name="Song Q."/>
            <person name="Thelen J."/>
            <person name="Cheng J."/>
            <person name="Xu D."/>
            <person name="Hellsten U."/>
            <person name="May G."/>
            <person name="Yu Y."/>
            <person name="Sakurai T."/>
            <person name="Umezawa T."/>
            <person name="Bhattacharyya M."/>
            <person name="Sandhu D."/>
            <person name="Valliyodan B."/>
            <person name="Lindquist E."/>
            <person name="Peto M."/>
            <person name="Grant D."/>
            <person name="Shu S."/>
            <person name="Goodstein D."/>
            <person name="Barry K."/>
            <person name="Futrell-Griggs M."/>
            <person name="Abernathy B."/>
            <person name="Du J."/>
            <person name="Tian Z."/>
            <person name="Zhu L."/>
            <person name="Gill N."/>
            <person name="Joshi T."/>
            <person name="Libault M."/>
            <person name="Sethuraman A."/>
            <person name="Zhang X."/>
            <person name="Shinozaki K."/>
            <person name="Nguyen H."/>
            <person name="Wing R."/>
            <person name="Cregan P."/>
            <person name="Specht J."/>
            <person name="Grimwood J."/>
            <person name="Rokhsar D."/>
            <person name="Stacey G."/>
            <person name="Shoemaker R."/>
            <person name="Jackson S."/>
        </authorList>
    </citation>
    <scope>NUCLEOTIDE SEQUENCE</scope>
    <source>
        <tissue evidence="1">Callus</tissue>
    </source>
</reference>
<reference evidence="1 2" key="1">
    <citation type="journal article" date="2010" name="Nature">
        <title>Genome sequence of the palaeopolyploid soybean.</title>
        <authorList>
            <person name="Schmutz J."/>
            <person name="Cannon S.B."/>
            <person name="Schlueter J."/>
            <person name="Ma J."/>
            <person name="Mitros T."/>
            <person name="Nelson W."/>
            <person name="Hyten D.L."/>
            <person name="Song Q."/>
            <person name="Thelen J.J."/>
            <person name="Cheng J."/>
            <person name="Xu D."/>
            <person name="Hellsten U."/>
            <person name="May G.D."/>
            <person name="Yu Y."/>
            <person name="Sakurai T."/>
            <person name="Umezawa T."/>
            <person name="Bhattacharyya M.K."/>
            <person name="Sandhu D."/>
            <person name="Valliyodan B."/>
            <person name="Lindquist E."/>
            <person name="Peto M."/>
            <person name="Grant D."/>
            <person name="Shu S."/>
            <person name="Goodstein D."/>
            <person name="Barry K."/>
            <person name="Futrell-Griggs M."/>
            <person name="Abernathy B."/>
            <person name="Du J."/>
            <person name="Tian Z."/>
            <person name="Zhu L."/>
            <person name="Gill N."/>
            <person name="Joshi T."/>
            <person name="Libault M."/>
            <person name="Sethuraman A."/>
            <person name="Zhang X.-C."/>
            <person name="Shinozaki K."/>
            <person name="Nguyen H.T."/>
            <person name="Wing R.A."/>
            <person name="Cregan P."/>
            <person name="Specht J."/>
            <person name="Grimwood J."/>
            <person name="Rokhsar D."/>
            <person name="Stacey G."/>
            <person name="Shoemaker R.C."/>
            <person name="Jackson S.A."/>
        </authorList>
    </citation>
    <scope>NUCLEOTIDE SEQUENCE [LARGE SCALE GENOMIC DNA]</scope>
    <source>
        <strain evidence="2">cv. Williams 82</strain>
        <tissue evidence="1">Callus</tissue>
    </source>
</reference>
<evidence type="ECO:0000313" key="3">
    <source>
        <dbReference type="Proteomes" id="UP000008827"/>
    </source>
</evidence>
<gene>
    <name evidence="1" type="ORF">GLYMA_04G117100</name>
</gene>
<dbReference type="Gramene" id="KRH62575">
    <property type="protein sequence ID" value="KRH62575"/>
    <property type="gene ID" value="GLYMA_04G117100"/>
</dbReference>
<evidence type="ECO:0000313" key="1">
    <source>
        <dbReference type="EMBL" id="KRH62575.1"/>
    </source>
</evidence>
<accession>K7KJJ0</accession>
<dbReference type="EMBL" id="CM000837">
    <property type="protein sequence ID" value="KRH62575.1"/>
    <property type="molecule type" value="Genomic_DNA"/>
</dbReference>
<dbReference type="HOGENOM" id="CLU_1996690_0_0_1"/>
<organism evidence="2">
    <name type="scientific">Glycine max</name>
    <name type="common">Soybean</name>
    <name type="synonym">Glycine hispida</name>
    <dbReference type="NCBI Taxonomy" id="3847"/>
    <lineage>
        <taxon>Eukaryota</taxon>
        <taxon>Viridiplantae</taxon>
        <taxon>Streptophyta</taxon>
        <taxon>Embryophyta</taxon>
        <taxon>Tracheophyta</taxon>
        <taxon>Spermatophyta</taxon>
        <taxon>Magnoliopsida</taxon>
        <taxon>eudicotyledons</taxon>
        <taxon>Gunneridae</taxon>
        <taxon>Pentapetalae</taxon>
        <taxon>rosids</taxon>
        <taxon>fabids</taxon>
        <taxon>Fabales</taxon>
        <taxon>Fabaceae</taxon>
        <taxon>Papilionoideae</taxon>
        <taxon>50 kb inversion clade</taxon>
        <taxon>NPAAA clade</taxon>
        <taxon>indigoferoid/millettioid clade</taxon>
        <taxon>Phaseoleae</taxon>
        <taxon>Glycine</taxon>
        <taxon>Glycine subgen. Soja</taxon>
    </lineage>
</organism>
<proteinExistence type="predicted"/>
<dbReference type="AlphaFoldDB" id="K7KJJ0"/>
<dbReference type="InParanoid" id="K7KJJ0"/>
<keyword evidence="3" id="KW-1185">Reference proteome</keyword>
<name>K7KJJ0_SOYBN</name>
<dbReference type="PaxDb" id="3847-GLYMA04G13037.1"/>
<protein>
    <submittedName>
        <fullName evidence="1 2">Uncharacterized protein</fullName>
    </submittedName>
</protein>
<reference evidence="2" key="2">
    <citation type="submission" date="2018-02" db="UniProtKB">
        <authorList>
            <consortium name="EnsemblPlants"/>
        </authorList>
    </citation>
    <scope>IDENTIFICATION</scope>
    <source>
        <strain evidence="2">Williams 82</strain>
    </source>
</reference>
<sequence length="139" mass="15317">MNCNHPVTDNGKHVDATPCVVDGYSYAIAGDLKAKDFQVGCHVKMVATTSWWGLNTIKLSYSLIHRALVYMDLRFRWCISSGRIIVGERTVFSTLPYRHCNASETATTAILWQSAALSVAIKPILDKMTISDSFTVGSS</sequence>